<organism evidence="5 6">
    <name type="scientific">Novosphingobium kalidii</name>
    <dbReference type="NCBI Taxonomy" id="3230299"/>
    <lineage>
        <taxon>Bacteria</taxon>
        <taxon>Pseudomonadati</taxon>
        <taxon>Pseudomonadota</taxon>
        <taxon>Alphaproteobacteria</taxon>
        <taxon>Sphingomonadales</taxon>
        <taxon>Sphingomonadaceae</taxon>
        <taxon>Novosphingobium</taxon>
    </lineage>
</organism>
<keyword evidence="6" id="KW-1185">Reference proteome</keyword>
<dbReference type="RefSeq" id="WP_353985621.1">
    <property type="nucleotide sequence ID" value="NZ_JBEWLY010000027.1"/>
</dbReference>
<dbReference type="InterPro" id="IPR036291">
    <property type="entry name" value="NAD(P)-bd_dom_sf"/>
</dbReference>
<gene>
    <name evidence="5" type="ORF">ABVV53_16995</name>
</gene>
<dbReference type="Gene3D" id="3.40.50.720">
    <property type="entry name" value="NAD(P)-binding Rossmann-like Domain"/>
    <property type="match status" value="1"/>
</dbReference>
<protein>
    <recommendedName>
        <fullName evidence="7">Dihydrodipicolinate reductase</fullName>
    </recommendedName>
</protein>
<dbReference type="InterPro" id="IPR000846">
    <property type="entry name" value="DapB_N"/>
</dbReference>
<dbReference type="InterPro" id="IPR045760">
    <property type="entry name" value="DAP_DH_C"/>
</dbReference>
<evidence type="ECO:0008006" key="7">
    <source>
        <dbReference type="Google" id="ProtNLM"/>
    </source>
</evidence>
<evidence type="ECO:0000313" key="6">
    <source>
        <dbReference type="Proteomes" id="UP001548713"/>
    </source>
</evidence>
<proteinExistence type="predicted"/>
<dbReference type="Pfam" id="PF01113">
    <property type="entry name" value="DapB_N"/>
    <property type="match status" value="1"/>
</dbReference>
<accession>A0ABV2D5J4</accession>
<evidence type="ECO:0000313" key="5">
    <source>
        <dbReference type="EMBL" id="MET1757141.1"/>
    </source>
</evidence>
<dbReference type="SUPFAM" id="SSF51735">
    <property type="entry name" value="NAD(P)-binding Rossmann-fold domains"/>
    <property type="match status" value="1"/>
</dbReference>
<keyword evidence="1" id="KW-0521">NADP</keyword>
<dbReference type="Proteomes" id="UP001548713">
    <property type="component" value="Unassembled WGS sequence"/>
</dbReference>
<name>A0ABV2D5J4_9SPHN</name>
<reference evidence="5 6" key="1">
    <citation type="submission" date="2024-07" db="EMBL/GenBank/DDBJ databases">
        <title>Novosphingobium kalidii RD2P27.</title>
        <authorList>
            <person name="Sun J.-Q."/>
        </authorList>
    </citation>
    <scope>NUCLEOTIDE SEQUENCE [LARGE SCALE GENOMIC DNA]</scope>
    <source>
        <strain evidence="5 6">RD2P27</strain>
    </source>
</reference>
<feature type="domain" description="2,4-diaminopentanoate dehydrogenase C-terminal" evidence="4">
    <location>
        <begin position="140"/>
        <end position="339"/>
    </location>
</feature>
<evidence type="ECO:0000259" key="4">
    <source>
        <dbReference type="Pfam" id="PF19328"/>
    </source>
</evidence>
<keyword evidence="2" id="KW-0560">Oxidoreductase</keyword>
<dbReference type="EMBL" id="JBEWLY010000027">
    <property type="protein sequence ID" value="MET1757141.1"/>
    <property type="molecule type" value="Genomic_DNA"/>
</dbReference>
<dbReference type="Pfam" id="PF19328">
    <property type="entry name" value="DAP_DH_C"/>
    <property type="match status" value="1"/>
</dbReference>
<comment type="caution">
    <text evidence="5">The sequence shown here is derived from an EMBL/GenBank/DDBJ whole genome shotgun (WGS) entry which is preliminary data.</text>
</comment>
<dbReference type="CDD" id="cd24146">
    <property type="entry name" value="nat-AmDH_N_like"/>
    <property type="match status" value="1"/>
</dbReference>
<evidence type="ECO:0000256" key="2">
    <source>
        <dbReference type="ARBA" id="ARBA00023002"/>
    </source>
</evidence>
<sequence length="347" mass="37687">MADKTYRVVQWATGKVGAAAIRHFVENPAFVLAGVFVTDPEKVGKDAGALSGIADVGVLATDNVEAILATEADCVHFAPAQQDIDMVCRLLRSGKNVVSPLGPFFPTERSAAAFAQIEAACREGGTSFHGSGIHPGFAGDILPLTLTRIMERIDHIHVYEVVDQLANQSNYIDIMGFGRACEDLLANPNRSADAPYFFAESMELVAQTLGKRIEKLTTKLEVAAADHDIAHSRGVVKAGTVAGQHYEWTGWVDGRPFISYHFFWRMGESGMTPQWDCGPTGYRILVEGNPPMELRMPEPEAIRGETRYISLWTAMAGVNMIPAVCDAEPGIVTHRELGLACTQGQVR</sequence>
<evidence type="ECO:0000256" key="1">
    <source>
        <dbReference type="ARBA" id="ARBA00022857"/>
    </source>
</evidence>
<feature type="domain" description="Dihydrodipicolinate reductase N-terminal" evidence="3">
    <location>
        <begin position="12"/>
        <end position="98"/>
    </location>
</feature>
<evidence type="ECO:0000259" key="3">
    <source>
        <dbReference type="Pfam" id="PF01113"/>
    </source>
</evidence>